<reference evidence="3" key="1">
    <citation type="submission" date="2020-06" db="EMBL/GenBank/DDBJ databases">
        <title>Insight into the genomes of haloalkaliphilic bacilli from Kenyan soda lakes.</title>
        <authorList>
            <person name="Mwirichia R."/>
            <person name="Villamizar G.C."/>
            <person name="Poehlein A."/>
            <person name="Mugweru J."/>
            <person name="Kipnyargis A."/>
            <person name="Kiplimo D."/>
            <person name="Orwa P."/>
            <person name="Daniel R."/>
        </authorList>
    </citation>
    <scope>NUCLEOTIDE SEQUENCE</scope>
    <source>
        <strain evidence="3">B1096_S55</strain>
    </source>
</reference>
<keyword evidence="1" id="KW-0067">ATP-binding</keyword>
<name>A0A9Q4FVI9_SALAG</name>
<dbReference type="SUPFAM" id="SSF56059">
    <property type="entry name" value="Glutathione synthetase ATP-binding domain-like"/>
    <property type="match status" value="1"/>
</dbReference>
<dbReference type="GO" id="GO:0009432">
    <property type="term" value="P:SOS response"/>
    <property type="evidence" value="ECO:0007669"/>
    <property type="project" value="TreeGrafter"/>
</dbReference>
<dbReference type="EMBL" id="JABXYM010000001">
    <property type="protein sequence ID" value="MCR6095655.1"/>
    <property type="molecule type" value="Genomic_DNA"/>
</dbReference>
<keyword evidence="4" id="KW-1185">Reference proteome</keyword>
<dbReference type="RefSeq" id="WP_257820411.1">
    <property type="nucleotide sequence ID" value="NZ_JABXYM010000001.1"/>
</dbReference>
<dbReference type="InterPro" id="IPR013651">
    <property type="entry name" value="ATP-grasp_RimK-type"/>
</dbReference>
<accession>A0A9Q4FVI9</accession>
<protein>
    <recommendedName>
        <fullName evidence="2">ATP-grasp domain-containing protein</fullName>
    </recommendedName>
</protein>
<dbReference type="Proteomes" id="UP001057753">
    <property type="component" value="Unassembled WGS sequence"/>
</dbReference>
<dbReference type="AlphaFoldDB" id="A0A9Q4FVI9"/>
<sequence length="293" mass="33108">MEKKRGLVIYKQHEITRNIKFINMLQQHCLKMELHLEVMPYEQLCIHLSNPKDLAGPLIDDELHYHFVINRSATPWLNEVLELAGIRCFNTAYVARIANDKRLSHAVLSNIGIPMLSSTAVHKHFFLNDNKISKERMIIKDPLGKGGTGVKLADDSEEIHELVTSLNDNLLVQPVGGQKGKDLRVYIVGNHIIGAILRESATDFRANVSMGGSARFYELNQSEKRLISFITDAIHLDFVGIDFLIDNDGNLLFNEMEDAVGCRSLYIHSAIDIAEIFAAYIAKELEKEDIRKA</sequence>
<evidence type="ECO:0000313" key="4">
    <source>
        <dbReference type="Proteomes" id="UP001057753"/>
    </source>
</evidence>
<evidence type="ECO:0000313" key="3">
    <source>
        <dbReference type="EMBL" id="MCR6095655.1"/>
    </source>
</evidence>
<dbReference type="GO" id="GO:0005524">
    <property type="term" value="F:ATP binding"/>
    <property type="evidence" value="ECO:0007669"/>
    <property type="project" value="UniProtKB-UniRule"/>
</dbReference>
<dbReference type="Gene3D" id="3.40.50.20">
    <property type="match status" value="1"/>
</dbReference>
<organism evidence="3 4">
    <name type="scientific">Salipaludibacillus agaradhaerens</name>
    <name type="common">Bacillus agaradhaerens</name>
    <dbReference type="NCBI Taxonomy" id="76935"/>
    <lineage>
        <taxon>Bacteria</taxon>
        <taxon>Bacillati</taxon>
        <taxon>Bacillota</taxon>
        <taxon>Bacilli</taxon>
        <taxon>Bacillales</taxon>
        <taxon>Bacillaceae</taxon>
    </lineage>
</organism>
<proteinExistence type="predicted"/>
<feature type="domain" description="ATP-grasp" evidence="2">
    <location>
        <begin position="105"/>
        <end position="282"/>
    </location>
</feature>
<evidence type="ECO:0000259" key="2">
    <source>
        <dbReference type="PROSITE" id="PS50975"/>
    </source>
</evidence>
<keyword evidence="1" id="KW-0547">Nucleotide-binding</keyword>
<dbReference type="PROSITE" id="PS50975">
    <property type="entry name" value="ATP_GRASP"/>
    <property type="match status" value="1"/>
</dbReference>
<dbReference type="GO" id="GO:0005737">
    <property type="term" value="C:cytoplasm"/>
    <property type="evidence" value="ECO:0007669"/>
    <property type="project" value="TreeGrafter"/>
</dbReference>
<dbReference type="GO" id="GO:0018169">
    <property type="term" value="F:ribosomal S6-glutamic acid ligase activity"/>
    <property type="evidence" value="ECO:0007669"/>
    <property type="project" value="TreeGrafter"/>
</dbReference>
<dbReference type="InterPro" id="IPR011761">
    <property type="entry name" value="ATP-grasp"/>
</dbReference>
<gene>
    <name evidence="3" type="ORF">HXA33_03790</name>
</gene>
<dbReference type="Gene3D" id="3.30.470.20">
    <property type="entry name" value="ATP-grasp fold, B domain"/>
    <property type="match status" value="1"/>
</dbReference>
<evidence type="ECO:0000256" key="1">
    <source>
        <dbReference type="PROSITE-ProRule" id="PRU00409"/>
    </source>
</evidence>
<dbReference type="PANTHER" id="PTHR21621">
    <property type="entry name" value="RIBOSOMAL PROTEIN S6 MODIFICATION PROTEIN"/>
    <property type="match status" value="1"/>
</dbReference>
<dbReference type="Pfam" id="PF08443">
    <property type="entry name" value="RimK"/>
    <property type="match status" value="1"/>
</dbReference>
<dbReference type="PANTHER" id="PTHR21621:SF0">
    <property type="entry name" value="BETA-CITRYLGLUTAMATE SYNTHASE B-RELATED"/>
    <property type="match status" value="1"/>
</dbReference>
<comment type="caution">
    <text evidence="3">The sequence shown here is derived from an EMBL/GenBank/DDBJ whole genome shotgun (WGS) entry which is preliminary data.</text>
</comment>
<dbReference type="GO" id="GO:0046872">
    <property type="term" value="F:metal ion binding"/>
    <property type="evidence" value="ECO:0007669"/>
    <property type="project" value="InterPro"/>
</dbReference>